<evidence type="ECO:0000313" key="2">
    <source>
        <dbReference type="EMBL" id="KAF7386925.1"/>
    </source>
</evidence>
<keyword evidence="3" id="KW-1185">Reference proteome</keyword>
<sequence length="89" mass="10152">MNRDGGKENQVPHEAGRPCPRNRAKLRPYYSIRCYTSAGKLQVDIGRPIIRSDVFISTTNPRKFNDFVTPRTTSSVLADFNFMKTCRNA</sequence>
<evidence type="ECO:0000256" key="1">
    <source>
        <dbReference type="SAM" id="MobiDB-lite"/>
    </source>
</evidence>
<name>A0A834MVM9_VESVU</name>
<feature type="compositionally biased region" description="Basic and acidic residues" evidence="1">
    <location>
        <begin position="1"/>
        <end position="16"/>
    </location>
</feature>
<evidence type="ECO:0000313" key="3">
    <source>
        <dbReference type="Proteomes" id="UP000614350"/>
    </source>
</evidence>
<gene>
    <name evidence="2" type="ORF">HZH66_011377</name>
</gene>
<protein>
    <submittedName>
        <fullName evidence="2">Uncharacterized protein</fullName>
    </submittedName>
</protein>
<feature type="region of interest" description="Disordered" evidence="1">
    <location>
        <begin position="1"/>
        <end position="22"/>
    </location>
</feature>
<dbReference type="AlphaFoldDB" id="A0A834MVM9"/>
<proteinExistence type="predicted"/>
<comment type="caution">
    <text evidence="2">The sequence shown here is derived from an EMBL/GenBank/DDBJ whole genome shotgun (WGS) entry which is preliminary data.</text>
</comment>
<organism evidence="2 3">
    <name type="scientific">Vespula vulgaris</name>
    <name type="common">Yellow jacket</name>
    <name type="synonym">Wasp</name>
    <dbReference type="NCBI Taxonomy" id="7454"/>
    <lineage>
        <taxon>Eukaryota</taxon>
        <taxon>Metazoa</taxon>
        <taxon>Ecdysozoa</taxon>
        <taxon>Arthropoda</taxon>
        <taxon>Hexapoda</taxon>
        <taxon>Insecta</taxon>
        <taxon>Pterygota</taxon>
        <taxon>Neoptera</taxon>
        <taxon>Endopterygota</taxon>
        <taxon>Hymenoptera</taxon>
        <taxon>Apocrita</taxon>
        <taxon>Aculeata</taxon>
        <taxon>Vespoidea</taxon>
        <taxon>Vespidae</taxon>
        <taxon>Vespinae</taxon>
        <taxon>Vespula</taxon>
    </lineage>
</organism>
<accession>A0A834MVM9</accession>
<dbReference type="EMBL" id="JACSEA010000013">
    <property type="protein sequence ID" value="KAF7386925.1"/>
    <property type="molecule type" value="Genomic_DNA"/>
</dbReference>
<reference evidence="2" key="1">
    <citation type="journal article" date="2020" name="G3 (Bethesda)">
        <title>High-Quality Assemblies for Three Invasive Social Wasps from the &lt;i&gt;Vespula&lt;/i&gt; Genus.</title>
        <authorList>
            <person name="Harrop T.W.R."/>
            <person name="Guhlin J."/>
            <person name="McLaughlin G.M."/>
            <person name="Permina E."/>
            <person name="Stockwell P."/>
            <person name="Gilligan J."/>
            <person name="Le Lec M.F."/>
            <person name="Gruber M.A.M."/>
            <person name="Quinn O."/>
            <person name="Lovegrove M."/>
            <person name="Duncan E.J."/>
            <person name="Remnant E.J."/>
            <person name="Van Eeckhoven J."/>
            <person name="Graham B."/>
            <person name="Knapp R.A."/>
            <person name="Langford K.W."/>
            <person name="Kronenberg Z."/>
            <person name="Press M.O."/>
            <person name="Eacker S.M."/>
            <person name="Wilson-Rankin E.E."/>
            <person name="Purcell J."/>
            <person name="Lester P.J."/>
            <person name="Dearden P.K."/>
        </authorList>
    </citation>
    <scope>NUCLEOTIDE SEQUENCE</scope>
    <source>
        <strain evidence="2">Marl-1</strain>
    </source>
</reference>
<dbReference type="Proteomes" id="UP000614350">
    <property type="component" value="Unassembled WGS sequence"/>
</dbReference>